<proteinExistence type="predicted"/>
<gene>
    <name evidence="1" type="ORF">BpHYR1_042338</name>
</gene>
<dbReference type="EMBL" id="REGN01000748">
    <property type="protein sequence ID" value="RNA39472.1"/>
    <property type="molecule type" value="Genomic_DNA"/>
</dbReference>
<comment type="caution">
    <text evidence="1">The sequence shown here is derived from an EMBL/GenBank/DDBJ whole genome shotgun (WGS) entry which is preliminary data.</text>
</comment>
<reference evidence="1 2" key="1">
    <citation type="journal article" date="2018" name="Sci. Rep.">
        <title>Genomic signatures of local adaptation to the degree of environmental predictability in rotifers.</title>
        <authorList>
            <person name="Franch-Gras L."/>
            <person name="Hahn C."/>
            <person name="Garcia-Roger E.M."/>
            <person name="Carmona M.J."/>
            <person name="Serra M."/>
            <person name="Gomez A."/>
        </authorList>
    </citation>
    <scope>NUCLEOTIDE SEQUENCE [LARGE SCALE GENOMIC DNA]</scope>
    <source>
        <strain evidence="1">HYR1</strain>
    </source>
</reference>
<keyword evidence="2" id="KW-1185">Reference proteome</keyword>
<evidence type="ECO:0000313" key="1">
    <source>
        <dbReference type="EMBL" id="RNA39472.1"/>
    </source>
</evidence>
<dbReference type="Proteomes" id="UP000276133">
    <property type="component" value="Unassembled WGS sequence"/>
</dbReference>
<protein>
    <submittedName>
        <fullName evidence="1">Uncharacterized protein</fullName>
    </submittedName>
</protein>
<name>A0A3M7SUV2_BRAPC</name>
<sequence length="125" mass="14081">MSSASLLVWLKCRFNLIGKIFKKEPVKSNGMCVSHVSRGSRVRNPLRVKKSSKCLCRVPVFDWVIIAVLMTNSMQLPLCQVGAIAQKGIINIKFGLSKTAVLWPVFKLNSKKKPQRQIKREAQSL</sequence>
<evidence type="ECO:0000313" key="2">
    <source>
        <dbReference type="Proteomes" id="UP000276133"/>
    </source>
</evidence>
<accession>A0A3M7SUV2</accession>
<organism evidence="1 2">
    <name type="scientific">Brachionus plicatilis</name>
    <name type="common">Marine rotifer</name>
    <name type="synonym">Brachionus muelleri</name>
    <dbReference type="NCBI Taxonomy" id="10195"/>
    <lineage>
        <taxon>Eukaryota</taxon>
        <taxon>Metazoa</taxon>
        <taxon>Spiralia</taxon>
        <taxon>Gnathifera</taxon>
        <taxon>Rotifera</taxon>
        <taxon>Eurotatoria</taxon>
        <taxon>Monogononta</taxon>
        <taxon>Pseudotrocha</taxon>
        <taxon>Ploima</taxon>
        <taxon>Brachionidae</taxon>
        <taxon>Brachionus</taxon>
    </lineage>
</organism>
<dbReference type="AlphaFoldDB" id="A0A3M7SUV2"/>